<dbReference type="RefSeq" id="WP_247629180.1">
    <property type="nucleotide sequence ID" value="NZ_JAHWXN010000001.1"/>
</dbReference>
<keyword evidence="3" id="KW-1185">Reference proteome</keyword>
<evidence type="ECO:0000256" key="1">
    <source>
        <dbReference type="SAM" id="Phobius"/>
    </source>
</evidence>
<gene>
    <name evidence="2" type="ORF">KZC51_06445</name>
</gene>
<feature type="transmembrane region" description="Helical" evidence="1">
    <location>
        <begin position="6"/>
        <end position="29"/>
    </location>
</feature>
<sequence length="97" mass="10488">MGDFLRWIGAIGLPFASLGLGFFVALRMVHTGKERLTGLGTMIAAVILCGIQLISEPVIEPIWLQYVILFILPALGGAALIVRPRGRRTGVKDQDLS</sequence>
<dbReference type="EMBL" id="JAHWXN010000001">
    <property type="protein sequence ID" value="MCK2035772.1"/>
    <property type="molecule type" value="Genomic_DNA"/>
</dbReference>
<evidence type="ECO:0000313" key="3">
    <source>
        <dbReference type="Proteomes" id="UP001300096"/>
    </source>
</evidence>
<feature type="transmembrane region" description="Helical" evidence="1">
    <location>
        <begin position="36"/>
        <end position="55"/>
    </location>
</feature>
<protein>
    <submittedName>
        <fullName evidence="2">Uncharacterized protein</fullName>
    </submittedName>
</protein>
<dbReference type="Proteomes" id="UP001300096">
    <property type="component" value="Unassembled WGS sequence"/>
</dbReference>
<organism evidence="2 3">
    <name type="scientific">Microbacterium croceum</name>
    <dbReference type="NCBI Taxonomy" id="2851645"/>
    <lineage>
        <taxon>Bacteria</taxon>
        <taxon>Bacillati</taxon>
        <taxon>Actinomycetota</taxon>
        <taxon>Actinomycetes</taxon>
        <taxon>Micrococcales</taxon>
        <taxon>Microbacteriaceae</taxon>
        <taxon>Microbacterium</taxon>
    </lineage>
</organism>
<evidence type="ECO:0000313" key="2">
    <source>
        <dbReference type="EMBL" id="MCK2035772.1"/>
    </source>
</evidence>
<feature type="transmembrane region" description="Helical" evidence="1">
    <location>
        <begin position="61"/>
        <end position="82"/>
    </location>
</feature>
<keyword evidence="1" id="KW-1133">Transmembrane helix</keyword>
<comment type="caution">
    <text evidence="2">The sequence shown here is derived from an EMBL/GenBank/DDBJ whole genome shotgun (WGS) entry which is preliminary data.</text>
</comment>
<proteinExistence type="predicted"/>
<name>A0ABT0FCI0_9MICO</name>
<reference evidence="2 3" key="1">
    <citation type="submission" date="2021-06" db="EMBL/GenBank/DDBJ databases">
        <title>Genome-based taxonomic framework of Microbacterium strains isolated from marine environment, the description of four new species and reclassification of four preexisting species.</title>
        <authorList>
            <person name="Lee S.D."/>
            <person name="Kim S.-M."/>
            <person name="Byeon Y.-S."/>
            <person name="Yang H.L."/>
            <person name="Kim I.S."/>
        </authorList>
    </citation>
    <scope>NUCLEOTIDE SEQUENCE [LARGE SCALE GENOMIC DNA]</scope>
    <source>
        <strain evidence="2 3">SSW1-49</strain>
    </source>
</reference>
<keyword evidence="1" id="KW-0812">Transmembrane</keyword>
<keyword evidence="1" id="KW-0472">Membrane</keyword>
<accession>A0ABT0FCI0</accession>